<keyword evidence="3" id="KW-1185">Reference proteome</keyword>
<dbReference type="AlphaFoldDB" id="A0AAV4WQ92"/>
<gene>
    <name evidence="2" type="ORF">CDAR_171421</name>
</gene>
<sequence>MKASSATYPFALMAGVKNNKKKGRREGGNKTQDGSACRGKSTTQNAFRLQCSTNNKEEVWPVFPLSLQLDGLLSILAEHFTVVLAVRRNAPCTAECGNFYVYCNCCGPL</sequence>
<name>A0AAV4WQ92_9ARAC</name>
<dbReference type="EMBL" id="BPLQ01014850">
    <property type="protein sequence ID" value="GIY83718.1"/>
    <property type="molecule type" value="Genomic_DNA"/>
</dbReference>
<accession>A0AAV4WQ92</accession>
<organism evidence="2 3">
    <name type="scientific">Caerostris darwini</name>
    <dbReference type="NCBI Taxonomy" id="1538125"/>
    <lineage>
        <taxon>Eukaryota</taxon>
        <taxon>Metazoa</taxon>
        <taxon>Ecdysozoa</taxon>
        <taxon>Arthropoda</taxon>
        <taxon>Chelicerata</taxon>
        <taxon>Arachnida</taxon>
        <taxon>Araneae</taxon>
        <taxon>Araneomorphae</taxon>
        <taxon>Entelegynae</taxon>
        <taxon>Araneoidea</taxon>
        <taxon>Araneidae</taxon>
        <taxon>Caerostris</taxon>
    </lineage>
</organism>
<comment type="caution">
    <text evidence="2">The sequence shown here is derived from an EMBL/GenBank/DDBJ whole genome shotgun (WGS) entry which is preliminary data.</text>
</comment>
<reference evidence="2 3" key="1">
    <citation type="submission" date="2021-06" db="EMBL/GenBank/DDBJ databases">
        <title>Caerostris darwini draft genome.</title>
        <authorList>
            <person name="Kono N."/>
            <person name="Arakawa K."/>
        </authorList>
    </citation>
    <scope>NUCLEOTIDE SEQUENCE [LARGE SCALE GENOMIC DNA]</scope>
</reference>
<protein>
    <submittedName>
        <fullName evidence="2">Uncharacterized protein</fullName>
    </submittedName>
</protein>
<evidence type="ECO:0000313" key="2">
    <source>
        <dbReference type="EMBL" id="GIY83718.1"/>
    </source>
</evidence>
<proteinExistence type="predicted"/>
<feature type="region of interest" description="Disordered" evidence="1">
    <location>
        <begin position="16"/>
        <end position="41"/>
    </location>
</feature>
<evidence type="ECO:0000313" key="3">
    <source>
        <dbReference type="Proteomes" id="UP001054837"/>
    </source>
</evidence>
<evidence type="ECO:0000256" key="1">
    <source>
        <dbReference type="SAM" id="MobiDB-lite"/>
    </source>
</evidence>
<dbReference type="Proteomes" id="UP001054837">
    <property type="component" value="Unassembled WGS sequence"/>
</dbReference>